<dbReference type="SMART" id="SM00720">
    <property type="entry name" value="calpain_III"/>
    <property type="match status" value="1"/>
</dbReference>
<dbReference type="GO" id="GO:0006508">
    <property type="term" value="P:proteolysis"/>
    <property type="evidence" value="ECO:0007669"/>
    <property type="project" value="UniProtKB-KW"/>
</dbReference>
<dbReference type="SUPFAM" id="SSF47473">
    <property type="entry name" value="EF-hand"/>
    <property type="match status" value="1"/>
</dbReference>
<evidence type="ECO:0000256" key="5">
    <source>
        <dbReference type="ARBA" id="ARBA00022807"/>
    </source>
</evidence>
<dbReference type="InterPro" id="IPR036213">
    <property type="entry name" value="Calpain_III_sf"/>
</dbReference>
<dbReference type="GO" id="GO:0043066">
    <property type="term" value="P:negative regulation of apoptotic process"/>
    <property type="evidence" value="ECO:0007669"/>
    <property type="project" value="TreeGrafter"/>
</dbReference>
<dbReference type="PANTHER" id="PTHR10183">
    <property type="entry name" value="CALPAIN"/>
    <property type="match status" value="1"/>
</dbReference>
<protein>
    <recommendedName>
        <fullName evidence="7">EF-hand domain-containing protein</fullName>
    </recommendedName>
</protein>
<evidence type="ECO:0000313" key="8">
    <source>
        <dbReference type="EMBL" id="KAJ8385048.1"/>
    </source>
</evidence>
<dbReference type="GO" id="GO:0005737">
    <property type="term" value="C:cytoplasm"/>
    <property type="evidence" value="ECO:0007669"/>
    <property type="project" value="TreeGrafter"/>
</dbReference>
<evidence type="ECO:0000256" key="3">
    <source>
        <dbReference type="ARBA" id="ARBA00022723"/>
    </source>
</evidence>
<evidence type="ECO:0000256" key="6">
    <source>
        <dbReference type="ARBA" id="ARBA00022837"/>
    </source>
</evidence>
<dbReference type="InterPro" id="IPR022682">
    <property type="entry name" value="Calpain_domain_III"/>
</dbReference>
<proteinExistence type="inferred from homology"/>
<keyword evidence="9" id="KW-1185">Reference proteome</keyword>
<dbReference type="InterPro" id="IPR002048">
    <property type="entry name" value="EF_hand_dom"/>
</dbReference>
<dbReference type="InterPro" id="IPR011992">
    <property type="entry name" value="EF-hand-dom_pair"/>
</dbReference>
<name>A0AAD7W6D5_9TELE</name>
<dbReference type="Pfam" id="PF01067">
    <property type="entry name" value="Calpain_III"/>
    <property type="match status" value="1"/>
</dbReference>
<dbReference type="InterPro" id="IPR022684">
    <property type="entry name" value="Calpain_cysteine_protease"/>
</dbReference>
<evidence type="ECO:0000256" key="4">
    <source>
        <dbReference type="ARBA" id="ARBA00022801"/>
    </source>
</evidence>
<gene>
    <name evidence="8" type="ORF">AAFF_G00195780</name>
</gene>
<comment type="caution">
    <text evidence="8">The sequence shown here is derived from an EMBL/GenBank/DDBJ whole genome shotgun (WGS) entry which is preliminary data.</text>
</comment>
<keyword evidence="5" id="KW-0788">Thiol protease</keyword>
<evidence type="ECO:0000256" key="2">
    <source>
        <dbReference type="ARBA" id="ARBA00022670"/>
    </source>
</evidence>
<dbReference type="AlphaFoldDB" id="A0AAD7W6D5"/>
<keyword evidence="4" id="KW-0378">Hydrolase</keyword>
<keyword evidence="3" id="KW-0479">Metal-binding</keyword>
<keyword evidence="2" id="KW-0645">Protease</keyword>
<dbReference type="InterPro" id="IPR022683">
    <property type="entry name" value="Calpain_III"/>
</dbReference>
<dbReference type="Gene3D" id="2.60.120.380">
    <property type="match status" value="1"/>
</dbReference>
<keyword evidence="6" id="KW-0106">Calcium</keyword>
<evidence type="ECO:0000313" key="9">
    <source>
        <dbReference type="Proteomes" id="UP001221898"/>
    </source>
</evidence>
<evidence type="ECO:0000256" key="1">
    <source>
        <dbReference type="ARBA" id="ARBA00007623"/>
    </source>
</evidence>
<comment type="similarity">
    <text evidence="1">Belongs to the peptidase C2 family.</text>
</comment>
<accession>A0AAD7W6D5</accession>
<reference evidence="8" key="1">
    <citation type="journal article" date="2023" name="Science">
        <title>Genome structures resolve the early diversification of teleost fishes.</title>
        <authorList>
            <person name="Parey E."/>
            <person name="Louis A."/>
            <person name="Montfort J."/>
            <person name="Bouchez O."/>
            <person name="Roques C."/>
            <person name="Iampietro C."/>
            <person name="Lluch J."/>
            <person name="Castinel A."/>
            <person name="Donnadieu C."/>
            <person name="Desvignes T."/>
            <person name="Floi Bucao C."/>
            <person name="Jouanno E."/>
            <person name="Wen M."/>
            <person name="Mejri S."/>
            <person name="Dirks R."/>
            <person name="Jansen H."/>
            <person name="Henkel C."/>
            <person name="Chen W.J."/>
            <person name="Zahm M."/>
            <person name="Cabau C."/>
            <person name="Klopp C."/>
            <person name="Thompson A.W."/>
            <person name="Robinson-Rechavi M."/>
            <person name="Braasch I."/>
            <person name="Lecointre G."/>
            <person name="Bobe J."/>
            <person name="Postlethwait J.H."/>
            <person name="Berthelot C."/>
            <person name="Roest Crollius H."/>
            <person name="Guiguen Y."/>
        </authorList>
    </citation>
    <scope>NUCLEOTIDE SEQUENCE</scope>
    <source>
        <strain evidence="8">NC1722</strain>
    </source>
</reference>
<sequence>MEVLQKHRRMRDKIHFLYIAFHVYRVPPELQDDPTPLSQSFFSTNRPVARSGKYQALRGVRRKVHLDPGHYVIVASSYRPNQPGDFYLRIFAKTGNMLGDQDFTCSSDLLMVVQSKPVIQKDHNTVQKLFDQEAGADNRLDAVEFMKLVNSVLDKDYQLPLDTCRQLILGEGTEGRSRLTLTQTEKLLSTLRSLQSIFLKFDEDSNGTMSPFELSLALEAAGFKCDSEVVQVLWERVGSGELHLPFHGFVCCVARLRVLFALYESESSAEVKERGIHAWLLKFLVV</sequence>
<dbReference type="CDD" id="cd16182">
    <property type="entry name" value="EFh_PEF_Group_II_CAPN_like"/>
    <property type="match status" value="1"/>
</dbReference>
<dbReference type="SUPFAM" id="SSF49758">
    <property type="entry name" value="Calpain large subunit, middle domain (domain III)"/>
    <property type="match status" value="1"/>
</dbReference>
<dbReference type="PANTHER" id="PTHR10183:SF393">
    <property type="entry name" value="CALPAIN-LIKE ISOFORM X1"/>
    <property type="match status" value="1"/>
</dbReference>
<dbReference type="PROSITE" id="PS00018">
    <property type="entry name" value="EF_HAND_1"/>
    <property type="match status" value="1"/>
</dbReference>
<feature type="domain" description="EF-hand" evidence="7">
    <location>
        <begin position="189"/>
        <end position="224"/>
    </location>
</feature>
<dbReference type="GO" id="GO:0005509">
    <property type="term" value="F:calcium ion binding"/>
    <property type="evidence" value="ECO:0007669"/>
    <property type="project" value="InterPro"/>
</dbReference>
<dbReference type="InterPro" id="IPR018247">
    <property type="entry name" value="EF_Hand_1_Ca_BS"/>
</dbReference>
<dbReference type="GO" id="GO:0004198">
    <property type="term" value="F:calcium-dependent cysteine-type endopeptidase activity"/>
    <property type="evidence" value="ECO:0007669"/>
    <property type="project" value="InterPro"/>
</dbReference>
<dbReference type="Gene3D" id="1.10.238.10">
    <property type="entry name" value="EF-hand"/>
    <property type="match status" value="1"/>
</dbReference>
<dbReference type="PROSITE" id="PS50222">
    <property type="entry name" value="EF_HAND_2"/>
    <property type="match status" value="1"/>
</dbReference>
<organism evidence="8 9">
    <name type="scientific">Aldrovandia affinis</name>
    <dbReference type="NCBI Taxonomy" id="143900"/>
    <lineage>
        <taxon>Eukaryota</taxon>
        <taxon>Metazoa</taxon>
        <taxon>Chordata</taxon>
        <taxon>Craniata</taxon>
        <taxon>Vertebrata</taxon>
        <taxon>Euteleostomi</taxon>
        <taxon>Actinopterygii</taxon>
        <taxon>Neopterygii</taxon>
        <taxon>Teleostei</taxon>
        <taxon>Notacanthiformes</taxon>
        <taxon>Halosauridae</taxon>
        <taxon>Aldrovandia</taxon>
    </lineage>
</organism>
<evidence type="ECO:0000259" key="7">
    <source>
        <dbReference type="PROSITE" id="PS50222"/>
    </source>
</evidence>
<dbReference type="Proteomes" id="UP001221898">
    <property type="component" value="Unassembled WGS sequence"/>
</dbReference>
<dbReference type="EMBL" id="JAINUG010000260">
    <property type="protein sequence ID" value="KAJ8385048.1"/>
    <property type="molecule type" value="Genomic_DNA"/>
</dbReference>